<evidence type="ECO:0000313" key="2">
    <source>
        <dbReference type="Proteomes" id="UP000287156"/>
    </source>
</evidence>
<sequence>MKTKLMVFTGILTILLTISLIGTKSFFNQREINAAKAGCEQTGGQPVLEEGFLTLNYYFQCE</sequence>
<protein>
    <submittedName>
        <fullName evidence="1">Uncharacterized protein</fullName>
    </submittedName>
</protein>
<dbReference type="Proteomes" id="UP000287156">
    <property type="component" value="Unassembled WGS sequence"/>
</dbReference>
<dbReference type="RefSeq" id="WP_126050830.1">
    <property type="nucleotide sequence ID" value="NZ_QYTV02000004.1"/>
</dbReference>
<gene>
    <name evidence="1" type="ORF">D4T97_011555</name>
</gene>
<organism evidence="1 2">
    <name type="scientific">Siminovitchia acidinfaciens</name>
    <dbReference type="NCBI Taxonomy" id="2321395"/>
    <lineage>
        <taxon>Bacteria</taxon>
        <taxon>Bacillati</taxon>
        <taxon>Bacillota</taxon>
        <taxon>Bacilli</taxon>
        <taxon>Bacillales</taxon>
        <taxon>Bacillaceae</taxon>
        <taxon>Siminovitchia</taxon>
    </lineage>
</organism>
<proteinExistence type="predicted"/>
<accession>A0A429XZT9</accession>
<dbReference type="EMBL" id="QYTV02000004">
    <property type="protein sequence ID" value="RST74300.1"/>
    <property type="molecule type" value="Genomic_DNA"/>
</dbReference>
<dbReference type="OrthoDB" id="2939251at2"/>
<evidence type="ECO:0000313" key="1">
    <source>
        <dbReference type="EMBL" id="RST74300.1"/>
    </source>
</evidence>
<name>A0A429XZT9_9BACI</name>
<keyword evidence="2" id="KW-1185">Reference proteome</keyword>
<comment type="caution">
    <text evidence="1">The sequence shown here is derived from an EMBL/GenBank/DDBJ whole genome shotgun (WGS) entry which is preliminary data.</text>
</comment>
<dbReference type="AlphaFoldDB" id="A0A429XZT9"/>
<reference evidence="1" key="1">
    <citation type="submission" date="2018-12" db="EMBL/GenBank/DDBJ databases">
        <authorList>
            <person name="Sun L."/>
            <person name="Chen Z."/>
        </authorList>
    </citation>
    <scope>NUCLEOTIDE SEQUENCE [LARGE SCALE GENOMIC DNA]</scope>
    <source>
        <strain evidence="1">3-2-2</strain>
    </source>
</reference>